<dbReference type="InterPro" id="IPR043504">
    <property type="entry name" value="Peptidase_S1_PA_chymotrypsin"/>
</dbReference>
<gene>
    <name evidence="13" type="ORF">O3P69_011208</name>
</gene>
<keyword evidence="2" id="KW-0964">Secreted</keyword>
<dbReference type="GO" id="GO:0006508">
    <property type="term" value="P:proteolysis"/>
    <property type="evidence" value="ECO:0007669"/>
    <property type="project" value="UniProtKB-KW"/>
</dbReference>
<dbReference type="InterPro" id="IPR035914">
    <property type="entry name" value="Sperma_CUB_dom_sf"/>
</dbReference>
<keyword evidence="3" id="KW-0645">Protease</keyword>
<dbReference type="Pfam" id="PF00431">
    <property type="entry name" value="CUB"/>
    <property type="match status" value="1"/>
</dbReference>
<evidence type="ECO:0000256" key="8">
    <source>
        <dbReference type="ARBA" id="ARBA00023157"/>
    </source>
</evidence>
<dbReference type="PROSITE" id="PS50240">
    <property type="entry name" value="TRYPSIN_DOM"/>
    <property type="match status" value="1"/>
</dbReference>
<protein>
    <submittedName>
        <fullName evidence="13">Uncharacterized protein</fullName>
    </submittedName>
</protein>
<comment type="similarity">
    <text evidence="9">Belongs to the peptidase S1 family. CLIP subfamily.</text>
</comment>
<evidence type="ECO:0000256" key="2">
    <source>
        <dbReference type="ARBA" id="ARBA00022525"/>
    </source>
</evidence>
<proteinExistence type="inferred from homology"/>
<dbReference type="AlphaFoldDB" id="A0AAW0SWG8"/>
<organism evidence="13 14">
    <name type="scientific">Scylla paramamosain</name>
    <name type="common">Mud crab</name>
    <dbReference type="NCBI Taxonomy" id="85552"/>
    <lineage>
        <taxon>Eukaryota</taxon>
        <taxon>Metazoa</taxon>
        <taxon>Ecdysozoa</taxon>
        <taxon>Arthropoda</taxon>
        <taxon>Crustacea</taxon>
        <taxon>Multicrustacea</taxon>
        <taxon>Malacostraca</taxon>
        <taxon>Eumalacostraca</taxon>
        <taxon>Eucarida</taxon>
        <taxon>Decapoda</taxon>
        <taxon>Pleocyemata</taxon>
        <taxon>Brachyura</taxon>
        <taxon>Eubrachyura</taxon>
        <taxon>Portunoidea</taxon>
        <taxon>Portunidae</taxon>
        <taxon>Portuninae</taxon>
        <taxon>Scylla</taxon>
    </lineage>
</organism>
<accession>A0AAW0SWG8</accession>
<sequence length="439" mass="48557">MPLREANPTTHRPVIPGVTGFPFRDSYASDSLGDVTILENGRVVYAPVPKGRGFKGRLHLTCLGFLPSDLANNMPVMCGNYDLQPGDSLTVTSPAFPNDYPNDYWCRWNFTAVGGSEELSLTCSDFDLYANDFLRVRHNDEPGTEYFLTDAPEVATTEGGVLILRFVSNPWNAAPGFKCTVAHVECGYKRESKIVNGEYTEPNEYPWQVMLNMRWTDGKQRTCGGSIINEEWILTAAHCTFRTNHAQTNLLYPSVRVLVGAHIFTKPSATGGYWVPASSVHMNPGYTLSTDIALIKLRKPLTFSDKIAPICLPPSTWSPLSFEDEPLTLTGWGRIETGGMSYKLKEYDTVGYNFPACNAFYGYNLKETQMCTDGSEEKHTCSGDSGGPVMFTESNGRIYQAGVISFGATNTCRDKSPDGQVRVAAFADWIDEVMAENSY</sequence>
<dbReference type="Pfam" id="PF00089">
    <property type="entry name" value="Trypsin"/>
    <property type="match status" value="1"/>
</dbReference>
<dbReference type="SMART" id="SM00042">
    <property type="entry name" value="CUB"/>
    <property type="match status" value="1"/>
</dbReference>
<dbReference type="InterPro" id="IPR001314">
    <property type="entry name" value="Peptidase_S1A"/>
</dbReference>
<keyword evidence="8" id="KW-1015">Disulfide bond</keyword>
<evidence type="ECO:0000259" key="11">
    <source>
        <dbReference type="PROSITE" id="PS01180"/>
    </source>
</evidence>
<dbReference type="InterPro" id="IPR018114">
    <property type="entry name" value="TRYPSIN_HIS"/>
</dbReference>
<feature type="domain" description="Peptidase S1" evidence="12">
    <location>
        <begin position="194"/>
        <end position="435"/>
    </location>
</feature>
<keyword evidence="5" id="KW-0378">Hydrolase</keyword>
<comment type="caution">
    <text evidence="10">Lacks conserved residue(s) required for the propagation of feature annotation.</text>
</comment>
<evidence type="ECO:0000313" key="14">
    <source>
        <dbReference type="Proteomes" id="UP001487740"/>
    </source>
</evidence>
<keyword evidence="14" id="KW-1185">Reference proteome</keyword>
<dbReference type="Gene3D" id="2.60.120.290">
    <property type="entry name" value="Spermadhesin, CUB domain"/>
    <property type="match status" value="1"/>
</dbReference>
<reference evidence="13 14" key="1">
    <citation type="submission" date="2023-03" db="EMBL/GenBank/DDBJ databases">
        <title>High-quality genome of Scylla paramamosain provides insights in environmental adaptation.</title>
        <authorList>
            <person name="Zhang L."/>
        </authorList>
    </citation>
    <scope>NUCLEOTIDE SEQUENCE [LARGE SCALE GENOMIC DNA]</scope>
    <source>
        <strain evidence="13">LZ_2023a</strain>
        <tissue evidence="13">Muscle</tissue>
    </source>
</reference>
<dbReference type="SMART" id="SM00020">
    <property type="entry name" value="Tryp_SPc"/>
    <property type="match status" value="1"/>
</dbReference>
<keyword evidence="7" id="KW-0865">Zymogen</keyword>
<evidence type="ECO:0000256" key="4">
    <source>
        <dbReference type="ARBA" id="ARBA00022729"/>
    </source>
</evidence>
<name>A0AAW0SWG8_SCYPA</name>
<evidence type="ECO:0000256" key="3">
    <source>
        <dbReference type="ARBA" id="ARBA00022670"/>
    </source>
</evidence>
<dbReference type="InterPro" id="IPR001254">
    <property type="entry name" value="Trypsin_dom"/>
</dbReference>
<evidence type="ECO:0000259" key="12">
    <source>
        <dbReference type="PROSITE" id="PS50240"/>
    </source>
</evidence>
<dbReference type="GO" id="GO:0004252">
    <property type="term" value="F:serine-type endopeptidase activity"/>
    <property type="evidence" value="ECO:0007669"/>
    <property type="project" value="InterPro"/>
</dbReference>
<dbReference type="InterPro" id="IPR009003">
    <property type="entry name" value="Peptidase_S1_PA"/>
</dbReference>
<evidence type="ECO:0000313" key="13">
    <source>
        <dbReference type="EMBL" id="KAK8378547.1"/>
    </source>
</evidence>
<dbReference type="Proteomes" id="UP001487740">
    <property type="component" value="Unassembled WGS sequence"/>
</dbReference>
<dbReference type="InterPro" id="IPR000859">
    <property type="entry name" value="CUB_dom"/>
</dbReference>
<dbReference type="Gene3D" id="2.40.10.10">
    <property type="entry name" value="Trypsin-like serine proteases"/>
    <property type="match status" value="1"/>
</dbReference>
<comment type="caution">
    <text evidence="13">The sequence shown here is derived from an EMBL/GenBank/DDBJ whole genome shotgun (WGS) entry which is preliminary data.</text>
</comment>
<evidence type="ECO:0000256" key="9">
    <source>
        <dbReference type="ARBA" id="ARBA00024195"/>
    </source>
</evidence>
<dbReference type="CDD" id="cd00190">
    <property type="entry name" value="Tryp_SPc"/>
    <property type="match status" value="1"/>
</dbReference>
<dbReference type="SUPFAM" id="SSF49854">
    <property type="entry name" value="Spermadhesin, CUB domain"/>
    <property type="match status" value="1"/>
</dbReference>
<evidence type="ECO:0000256" key="10">
    <source>
        <dbReference type="PROSITE-ProRule" id="PRU00059"/>
    </source>
</evidence>
<dbReference type="PANTHER" id="PTHR24256">
    <property type="entry name" value="TRYPTASE-RELATED"/>
    <property type="match status" value="1"/>
</dbReference>
<keyword evidence="6" id="KW-0720">Serine protease</keyword>
<feature type="domain" description="CUB" evidence="11">
    <location>
        <begin position="78"/>
        <end position="184"/>
    </location>
</feature>
<dbReference type="SUPFAM" id="SSF50494">
    <property type="entry name" value="Trypsin-like serine proteases"/>
    <property type="match status" value="1"/>
</dbReference>
<evidence type="ECO:0000256" key="1">
    <source>
        <dbReference type="ARBA" id="ARBA00004613"/>
    </source>
</evidence>
<evidence type="ECO:0000256" key="5">
    <source>
        <dbReference type="ARBA" id="ARBA00022801"/>
    </source>
</evidence>
<evidence type="ECO:0000256" key="6">
    <source>
        <dbReference type="ARBA" id="ARBA00022825"/>
    </source>
</evidence>
<dbReference type="PROSITE" id="PS00134">
    <property type="entry name" value="TRYPSIN_HIS"/>
    <property type="match status" value="1"/>
</dbReference>
<dbReference type="EMBL" id="JARAKH010000045">
    <property type="protein sequence ID" value="KAK8378547.1"/>
    <property type="molecule type" value="Genomic_DNA"/>
</dbReference>
<dbReference type="PRINTS" id="PR00722">
    <property type="entry name" value="CHYMOTRYPSIN"/>
</dbReference>
<comment type="subcellular location">
    <subcellularLocation>
        <location evidence="1">Secreted</location>
    </subcellularLocation>
</comment>
<dbReference type="CDD" id="cd00041">
    <property type="entry name" value="CUB"/>
    <property type="match status" value="1"/>
</dbReference>
<evidence type="ECO:0000256" key="7">
    <source>
        <dbReference type="ARBA" id="ARBA00023145"/>
    </source>
</evidence>
<dbReference type="PROSITE" id="PS01180">
    <property type="entry name" value="CUB"/>
    <property type="match status" value="1"/>
</dbReference>
<dbReference type="InterPro" id="IPR051487">
    <property type="entry name" value="Ser/Thr_Proteases_Immune/Dev"/>
</dbReference>
<dbReference type="FunFam" id="2.40.10.10:FF:000146">
    <property type="entry name" value="Serine protease 53"/>
    <property type="match status" value="1"/>
</dbReference>
<dbReference type="GO" id="GO:0005576">
    <property type="term" value="C:extracellular region"/>
    <property type="evidence" value="ECO:0007669"/>
    <property type="project" value="UniProtKB-SubCell"/>
</dbReference>
<keyword evidence="4" id="KW-0732">Signal</keyword>